<dbReference type="Gene3D" id="3.40.50.11840">
    <property type="entry name" value="Diphthamide synthesis DPH1/DPH2 domain 1"/>
    <property type="match status" value="1"/>
</dbReference>
<evidence type="ECO:0000256" key="7">
    <source>
        <dbReference type="RuleBase" id="RU364133"/>
    </source>
</evidence>
<dbReference type="PANTHER" id="PTHR10762">
    <property type="entry name" value="DIPHTHAMIDE BIOSYNTHESIS PROTEIN"/>
    <property type="match status" value="1"/>
</dbReference>
<dbReference type="Proteomes" id="UP000183365">
    <property type="component" value="Unassembled WGS sequence"/>
</dbReference>
<dbReference type="SFLD" id="SFLDG01121">
    <property type="entry name" value="Diphthamide_biosynthesis"/>
    <property type="match status" value="1"/>
</dbReference>
<comment type="pathway">
    <text evidence="2 7">Protein modification; peptidyl-diphthamide biosynthesis.</text>
</comment>
<comment type="subcellular location">
    <subcellularLocation>
        <location evidence="7">Cytoplasm</location>
    </subcellularLocation>
</comment>
<evidence type="ECO:0000256" key="3">
    <source>
        <dbReference type="ARBA" id="ARBA00006179"/>
    </source>
</evidence>
<dbReference type="InterPro" id="IPR042265">
    <property type="entry name" value="DPH1/DPH2_3"/>
</dbReference>
<dbReference type="GO" id="GO:0046872">
    <property type="term" value="F:metal ion binding"/>
    <property type="evidence" value="ECO:0007669"/>
    <property type="project" value="UniProtKB-KW"/>
</dbReference>
<dbReference type="GO" id="GO:0017183">
    <property type="term" value="P:protein histidyl modification to diphthamide"/>
    <property type="evidence" value="ECO:0007669"/>
    <property type="project" value="UniProtKB-UniPathway"/>
</dbReference>
<dbReference type="NCBIfam" id="TIGR00272">
    <property type="entry name" value="DPH2"/>
    <property type="match status" value="1"/>
</dbReference>
<comment type="cofactor">
    <cofactor evidence="1">
        <name>[4Fe-4S] cluster</name>
        <dbReference type="ChEBI" id="CHEBI:49883"/>
    </cofactor>
</comment>
<dbReference type="FunFam" id="3.40.50.11860:FF:000001">
    <property type="entry name" value="2-(3-amino-3-carboxypropyl)histidine synthase subunit 2"/>
    <property type="match status" value="1"/>
</dbReference>
<sequence length="550" mass="63583">MKTPKVQYYYMSEDTFVPPVLSSDVTADENFSKVATNIDHKRFYLKPDFIQCRDPDTLSKELIRHYNLDLIVNELKINSKYKDIKIVTLQFPDDLVMDSSYVIKYFQDNDKDRQYFILADTSYSFCCVDEVAAEHVRGDMVIHFGESCFTQINKLPIIYSLGNPYMNMENIISKFLNEFNDKEQIYVLMSDSTFNSELMNLNKTLVEREGYKNILISGINYNETEGNNVMVFPKNSLPDDKLTSFKIGYNRYIYNINNLNLDEDLIKETLKDSALFHVTEPTTSSLMHLSTCFNNIYIYNPLEDSVEQPRNHLMKRYKEMHKARTANTFGILVNTLSIKNTRETVNKVTALLKQNYKKSHIFIVGKPNVAKLANFESIDIWVCIGCPQSGIIIDNFNEFYKPIITPFELTLAMETTVSWTGEWVLDNENIIEKINEKIDDVIEEEYSDEPVFDAVRGIYVSNSKPLRDLQRIDIEYEGNDEKALVKNLSKNLILKDTYSTAAESLQKREWTGLGSNFAKNEYESDDSDFEEEGASIRQGITGVARGYNQK</sequence>
<keyword evidence="4 7" id="KW-0479">Metal-binding</keyword>
<dbReference type="SFLD" id="SFLDF00408">
    <property type="entry name" value="Diphthamide_biosynthesis_famil"/>
    <property type="match status" value="1"/>
</dbReference>
<dbReference type="InterPro" id="IPR016435">
    <property type="entry name" value="DPH1/DPH2"/>
</dbReference>
<dbReference type="Gene3D" id="3.40.50.11860">
    <property type="entry name" value="Diphthamide synthesis DPH1/DPH2 domain 3"/>
    <property type="match status" value="1"/>
</dbReference>
<dbReference type="NCBIfam" id="TIGR00322">
    <property type="entry name" value="diphth2_R"/>
    <property type="match status" value="1"/>
</dbReference>
<dbReference type="GO" id="GO:0051539">
    <property type="term" value="F:4 iron, 4 sulfur cluster binding"/>
    <property type="evidence" value="ECO:0007669"/>
    <property type="project" value="EnsemblFungi"/>
</dbReference>
<reference evidence="9" key="1">
    <citation type="submission" date="2016-11" db="EMBL/GenBank/DDBJ databases">
        <authorList>
            <person name="Guldener U."/>
        </authorList>
    </citation>
    <scope>NUCLEOTIDE SEQUENCE [LARGE SCALE GENOMIC DNA]</scope>
</reference>
<protein>
    <recommendedName>
        <fullName evidence="7">2-(3-amino-3-carboxypropyl)histidine synthase subunit 2</fullName>
    </recommendedName>
</protein>
<evidence type="ECO:0000256" key="1">
    <source>
        <dbReference type="ARBA" id="ARBA00001966"/>
    </source>
</evidence>
<comment type="function">
    <text evidence="7">Required for the first step of diphthamide biosynthesis, a post-translational modification of histidine which occurs in elongation factor 2. DPH1 and DPH2 transfer a 3-amino-3-carboxypropyl (ACP) group from S-adenosyl-L-methionine (SAM) to a histidine residue, the reaction is assisted by a reduction system comprising DPH3 and a NADH-dependent reductase. Facilitates the reduction of the catalytic iron-sulfur cluster found in the DPH1 subunit.</text>
</comment>
<dbReference type="PANTHER" id="PTHR10762:SF2">
    <property type="entry name" value="2-(3-AMINO-3-CARBOXYPROPYL)HISTIDINE SYNTHASE SUBUNIT 2"/>
    <property type="match status" value="1"/>
</dbReference>
<dbReference type="GO" id="GO:0090560">
    <property type="term" value="F:2-(3-amino-3-carboxypropyl)histidine synthase activity"/>
    <property type="evidence" value="ECO:0007669"/>
    <property type="project" value="EnsemblFungi"/>
</dbReference>
<keyword evidence="6 7" id="KW-0411">Iron-sulfur</keyword>
<keyword evidence="9" id="KW-1185">Reference proteome</keyword>
<dbReference type="VEuPathDB" id="FungiDB:HGUI_00784"/>
<accession>A0A1L0AWU3</accession>
<dbReference type="EMBL" id="FQNF01000009">
    <property type="protein sequence ID" value="SGZ38584.1"/>
    <property type="molecule type" value="Genomic_DNA"/>
</dbReference>
<dbReference type="GO" id="GO:0120513">
    <property type="term" value="C:2-(3-amino-3-carboxypropyl)histidine synthase complex"/>
    <property type="evidence" value="ECO:0007669"/>
    <property type="project" value="EnsemblFungi"/>
</dbReference>
<dbReference type="UniPathway" id="UPA00559"/>
<name>A0A1L0AWU3_9ASCO</name>
<evidence type="ECO:0000313" key="9">
    <source>
        <dbReference type="Proteomes" id="UP000183365"/>
    </source>
</evidence>
<keyword evidence="5 7" id="KW-0408">Iron</keyword>
<dbReference type="Pfam" id="PF01866">
    <property type="entry name" value="Diphthamide_syn"/>
    <property type="match status" value="1"/>
</dbReference>
<dbReference type="InterPro" id="IPR010014">
    <property type="entry name" value="DHP2"/>
</dbReference>
<dbReference type="GO" id="GO:0005737">
    <property type="term" value="C:cytoplasm"/>
    <property type="evidence" value="ECO:0007669"/>
    <property type="project" value="UniProtKB-SubCell"/>
</dbReference>
<keyword evidence="7" id="KW-0963">Cytoplasm</keyword>
<comment type="similarity">
    <text evidence="3 7">Belongs to the DPH1/DPH2 family. DPH2 subfamily.</text>
</comment>
<proteinExistence type="inferred from homology"/>
<dbReference type="AlphaFoldDB" id="A0A1L0AWU3"/>
<dbReference type="InterPro" id="IPR042263">
    <property type="entry name" value="DPH1/DPH2_1"/>
</dbReference>
<gene>
    <name evidence="8" type="ORF">HGUI_00784</name>
</gene>
<organism evidence="8 9">
    <name type="scientific">Hanseniaspora guilliermondii</name>
    <dbReference type="NCBI Taxonomy" id="56406"/>
    <lineage>
        <taxon>Eukaryota</taxon>
        <taxon>Fungi</taxon>
        <taxon>Dikarya</taxon>
        <taxon>Ascomycota</taxon>
        <taxon>Saccharomycotina</taxon>
        <taxon>Saccharomycetes</taxon>
        <taxon>Saccharomycodales</taxon>
        <taxon>Saccharomycodaceae</taxon>
        <taxon>Hanseniaspora</taxon>
    </lineage>
</organism>
<evidence type="ECO:0000256" key="6">
    <source>
        <dbReference type="ARBA" id="ARBA00023014"/>
    </source>
</evidence>
<evidence type="ECO:0000256" key="5">
    <source>
        <dbReference type="ARBA" id="ARBA00023004"/>
    </source>
</evidence>
<dbReference type="OrthoDB" id="449241at2759"/>
<evidence type="ECO:0000313" key="8">
    <source>
        <dbReference type="EMBL" id="SGZ38584.1"/>
    </source>
</evidence>
<evidence type="ECO:0000256" key="4">
    <source>
        <dbReference type="ARBA" id="ARBA00022723"/>
    </source>
</evidence>
<evidence type="ECO:0000256" key="2">
    <source>
        <dbReference type="ARBA" id="ARBA00005156"/>
    </source>
</evidence>
<dbReference type="SFLD" id="SFLDS00032">
    <property type="entry name" value="Radical_SAM_3-amino-3-carboxyp"/>
    <property type="match status" value="1"/>
</dbReference>